<feature type="domain" description="AMP-dependent synthetase/ligase" evidence="3">
    <location>
        <begin position="24"/>
        <end position="428"/>
    </location>
</feature>
<dbReference type="GO" id="GO:0004467">
    <property type="term" value="F:long-chain fatty acid-CoA ligase activity"/>
    <property type="evidence" value="ECO:0007669"/>
    <property type="project" value="TreeGrafter"/>
</dbReference>
<dbReference type="PROSITE" id="PS00455">
    <property type="entry name" value="AMP_BINDING"/>
    <property type="match status" value="1"/>
</dbReference>
<dbReference type="Gene3D" id="3.40.50.12780">
    <property type="entry name" value="N-terminal domain of ligase-like"/>
    <property type="match status" value="1"/>
</dbReference>
<keyword evidence="2" id="KW-0067">ATP-binding</keyword>
<dbReference type="GO" id="GO:0016020">
    <property type="term" value="C:membrane"/>
    <property type="evidence" value="ECO:0007669"/>
    <property type="project" value="TreeGrafter"/>
</dbReference>
<name>X0PKT5_RHOWR</name>
<dbReference type="GO" id="GO:0005524">
    <property type="term" value="F:ATP binding"/>
    <property type="evidence" value="ECO:0007669"/>
    <property type="project" value="UniProtKB-KW"/>
</dbReference>
<evidence type="ECO:0000259" key="3">
    <source>
        <dbReference type="Pfam" id="PF00501"/>
    </source>
</evidence>
<keyword evidence="5" id="KW-1185">Reference proteome</keyword>
<dbReference type="Pfam" id="PF00501">
    <property type="entry name" value="AMP-binding"/>
    <property type="match status" value="1"/>
</dbReference>
<dbReference type="InterPro" id="IPR020845">
    <property type="entry name" value="AMP-binding_CS"/>
</dbReference>
<sequence length="601" mass="65070">MTSNSTDTVPKPARERTVPAAFGRAVALWGDQVAFRSLGDAVSLTWYEAERRVRDFAAGLTARGLSSGDRIAMLLPNTIECHLLDHAATHLGAVPFAIFNSSSPEQIAYQVSTAKATVVVTDVAFRARVTEAIDLLGAPVELIVAGVDSADGLAQLERDGAKDIEFDLAVRRAEVGEEDLATLIYTSGTTGKPKAVEWTHRGVMSQLRALEEAVPLSRVGIVSFLPLAHAGGRTNALYGSLVHGATVTECPDISRLNDCVLDARPDTLFSTPRVFEKLRAAIETLVEAEPEPRRGTLRDVIDIGMRRGRRDDRASGPEVGELTPEQVSFHQASVAEFSPVLRNLGLDRLRSAFVGGAPSAPELVYFFRAIGVPLLEAYGSTETGQNIFNRVDDFKTGTAGRALPGVELKVAPDGELLARSSMNMRGYLDRPGDTAAALDGEGWVYTGDIVTMDDDGFVTIVDRKKELIINSSGKNMSPAFIESTVKAESSLIGQVVAIGDGRRYVTGLITLEPEALPRLVDRYGLQGTSLEDMAKHPRVLDEIGQAVDRANCRMNSNEQLKKFVIVPEVWSPDGDELTPTGKLKRRVVHDKYATQIESLYS</sequence>
<dbReference type="Pfam" id="PF23562">
    <property type="entry name" value="AMP-binding_C_3"/>
    <property type="match status" value="1"/>
</dbReference>
<protein>
    <submittedName>
        <fullName evidence="4">Putative fatty-acid--CoA ligase</fullName>
    </submittedName>
</protein>
<dbReference type="AlphaFoldDB" id="X0PKT5"/>
<reference evidence="4 5" key="1">
    <citation type="submission" date="2014-02" db="EMBL/GenBank/DDBJ databases">
        <title>Whole genome shotgun sequence of Rhodococcus wratislaviensis NBRC 100605.</title>
        <authorList>
            <person name="Hosoyama A."/>
            <person name="Tsuchikane K."/>
            <person name="Yoshida I."/>
            <person name="Ohji S."/>
            <person name="Ichikawa N."/>
            <person name="Yamazoe A."/>
            <person name="Fujita N."/>
        </authorList>
    </citation>
    <scope>NUCLEOTIDE SEQUENCE [LARGE SCALE GENOMIC DNA]</scope>
    <source>
        <strain evidence="4 5">NBRC 100605</strain>
    </source>
</reference>
<dbReference type="InterPro" id="IPR000873">
    <property type="entry name" value="AMP-dep_synth/lig_dom"/>
</dbReference>
<gene>
    <name evidence="4" type="ORF">RW1_005_01220</name>
</gene>
<keyword evidence="4" id="KW-0436">Ligase</keyword>
<accession>X0PKT5</accession>
<dbReference type="RefSeq" id="WP_217999390.1">
    <property type="nucleotide sequence ID" value="NZ_BAWF01000005.1"/>
</dbReference>
<evidence type="ECO:0000313" key="5">
    <source>
        <dbReference type="Proteomes" id="UP000019491"/>
    </source>
</evidence>
<dbReference type="EMBL" id="BAWF01000005">
    <property type="protein sequence ID" value="GAF43014.1"/>
    <property type="molecule type" value="Genomic_DNA"/>
</dbReference>
<dbReference type="PANTHER" id="PTHR43272">
    <property type="entry name" value="LONG-CHAIN-FATTY-ACID--COA LIGASE"/>
    <property type="match status" value="1"/>
</dbReference>
<dbReference type="Proteomes" id="UP000019491">
    <property type="component" value="Unassembled WGS sequence"/>
</dbReference>
<comment type="caution">
    <text evidence="4">The sequence shown here is derived from an EMBL/GenBank/DDBJ whole genome shotgun (WGS) entry which is preliminary data.</text>
</comment>
<dbReference type="PANTHER" id="PTHR43272:SF33">
    <property type="entry name" value="AMP-BINDING DOMAIN-CONTAINING PROTEIN-RELATED"/>
    <property type="match status" value="1"/>
</dbReference>
<evidence type="ECO:0000313" key="4">
    <source>
        <dbReference type="EMBL" id="GAF43014.1"/>
    </source>
</evidence>
<evidence type="ECO:0000256" key="2">
    <source>
        <dbReference type="ARBA" id="ARBA00022840"/>
    </source>
</evidence>
<evidence type="ECO:0000256" key="1">
    <source>
        <dbReference type="ARBA" id="ARBA00022741"/>
    </source>
</evidence>
<dbReference type="InterPro" id="IPR042099">
    <property type="entry name" value="ANL_N_sf"/>
</dbReference>
<keyword evidence="1" id="KW-0547">Nucleotide-binding</keyword>
<organism evidence="4 5">
    <name type="scientific">Rhodococcus wratislaviensis NBRC 100605</name>
    <dbReference type="NCBI Taxonomy" id="1219028"/>
    <lineage>
        <taxon>Bacteria</taxon>
        <taxon>Bacillati</taxon>
        <taxon>Actinomycetota</taxon>
        <taxon>Actinomycetes</taxon>
        <taxon>Mycobacteriales</taxon>
        <taxon>Nocardiaceae</taxon>
        <taxon>Rhodococcus</taxon>
    </lineage>
</organism>
<dbReference type="CDD" id="cd05907">
    <property type="entry name" value="VL_LC_FACS_like"/>
    <property type="match status" value="1"/>
</dbReference>
<dbReference type="SUPFAM" id="SSF56801">
    <property type="entry name" value="Acetyl-CoA synthetase-like"/>
    <property type="match status" value="1"/>
</dbReference>
<proteinExistence type="predicted"/>